<dbReference type="RefSeq" id="WP_066382588.1">
    <property type="nucleotide sequence ID" value="NZ_LTAZ01000005.1"/>
</dbReference>
<evidence type="ECO:0000256" key="1">
    <source>
        <dbReference type="SAM" id="Phobius"/>
    </source>
</evidence>
<protein>
    <submittedName>
        <fullName evidence="2">Uncharacterized protein</fullName>
    </submittedName>
</protein>
<sequence length="429" mass="47177">MDRRRLLLLGLVVLAASYLVAGGLGDLTADRNTLDRDRLVQPEEEGSYLWPYTSRERSADGRTLAINLIVHGTDEQVQQALTDRTELEWEETDPEEEAVETDTEVAVENGTVEWDDAHGSTRYTYVDTGPHGGGGRWIDESYQLHAGSYLGSRHHIRAYTTPADDWTAIQAHQEYWDWFRLRHTVTDTQESRNELEAEFLGQPYVEEVRREYHGVDKGGNDGWLSMVELESVPPGTGVAVLGLIGVFTRETRRAMWRETRRLIGWTLANTRGFVLAAALGGLYLGVRSAGLLFETAIPWIPPKAFVAVLYPVLVVGLPIVAVVLAQPLDAATRFLRLQWVVHLLGRPLEPLPAFGFAVVGLGTAFVMDFAGLEVAAVPIELLLHRIGLTFALGLIAAGAARSDARGRGLLALGLLGWAVGLGMALFGYV</sequence>
<reference evidence="2 3" key="1">
    <citation type="submission" date="2016-02" db="EMBL/GenBank/DDBJ databases">
        <title>Genome sequence of Halalkalicoccus paucihalophilus DSM 24557.</title>
        <authorList>
            <person name="Poehlein A."/>
            <person name="Daniel R."/>
        </authorList>
    </citation>
    <scope>NUCLEOTIDE SEQUENCE [LARGE SCALE GENOMIC DNA]</scope>
    <source>
        <strain evidence="2 3">DSM 24557</strain>
    </source>
</reference>
<feature type="transmembrane region" description="Helical" evidence="1">
    <location>
        <begin position="382"/>
        <end position="400"/>
    </location>
</feature>
<name>A0A151AD95_9EURY</name>
<keyword evidence="1" id="KW-0472">Membrane</keyword>
<organism evidence="2 3">
    <name type="scientific">Halalkalicoccus paucihalophilus</name>
    <dbReference type="NCBI Taxonomy" id="1008153"/>
    <lineage>
        <taxon>Archaea</taxon>
        <taxon>Methanobacteriati</taxon>
        <taxon>Methanobacteriota</taxon>
        <taxon>Stenosarchaea group</taxon>
        <taxon>Halobacteria</taxon>
        <taxon>Halobacteriales</taxon>
        <taxon>Halococcaceae</taxon>
        <taxon>Halalkalicoccus</taxon>
    </lineage>
</organism>
<feature type="transmembrane region" description="Helical" evidence="1">
    <location>
        <begin position="262"/>
        <end position="284"/>
    </location>
</feature>
<feature type="transmembrane region" description="Helical" evidence="1">
    <location>
        <begin position="351"/>
        <end position="370"/>
    </location>
</feature>
<dbReference type="AlphaFoldDB" id="A0A151AD95"/>
<evidence type="ECO:0000313" key="3">
    <source>
        <dbReference type="Proteomes" id="UP000075321"/>
    </source>
</evidence>
<comment type="caution">
    <text evidence="2">The sequence shown here is derived from an EMBL/GenBank/DDBJ whole genome shotgun (WGS) entry which is preliminary data.</text>
</comment>
<accession>A0A151AD95</accession>
<gene>
    <name evidence="2" type="ORF">HAPAU_23110</name>
</gene>
<keyword evidence="1" id="KW-1133">Transmembrane helix</keyword>
<dbReference type="PATRIC" id="fig|1008153.3.peg.2360"/>
<feature type="transmembrane region" description="Helical" evidence="1">
    <location>
        <begin position="232"/>
        <end position="250"/>
    </location>
</feature>
<proteinExistence type="predicted"/>
<dbReference type="EMBL" id="LTAZ01000005">
    <property type="protein sequence ID" value="KYH25636.1"/>
    <property type="molecule type" value="Genomic_DNA"/>
</dbReference>
<dbReference type="OrthoDB" id="343201at2157"/>
<keyword evidence="3" id="KW-1185">Reference proteome</keyword>
<keyword evidence="1" id="KW-0812">Transmembrane</keyword>
<feature type="transmembrane region" description="Helical" evidence="1">
    <location>
        <begin position="304"/>
        <end position="330"/>
    </location>
</feature>
<dbReference type="Proteomes" id="UP000075321">
    <property type="component" value="Unassembled WGS sequence"/>
</dbReference>
<evidence type="ECO:0000313" key="2">
    <source>
        <dbReference type="EMBL" id="KYH25636.1"/>
    </source>
</evidence>
<feature type="transmembrane region" description="Helical" evidence="1">
    <location>
        <begin position="409"/>
        <end position="428"/>
    </location>
</feature>